<dbReference type="GO" id="GO:0005524">
    <property type="term" value="F:ATP binding"/>
    <property type="evidence" value="ECO:0007669"/>
    <property type="project" value="UniProtKB-KW"/>
</dbReference>
<comment type="caution">
    <text evidence="5">The sequence shown here is derived from an EMBL/GenBank/DDBJ whole genome shotgun (WGS) entry which is preliminary data.</text>
</comment>
<dbReference type="CDD" id="cd03257">
    <property type="entry name" value="ABC_NikE_OppD_transporters"/>
    <property type="match status" value="1"/>
</dbReference>
<dbReference type="InterPro" id="IPR017871">
    <property type="entry name" value="ABC_transporter-like_CS"/>
</dbReference>
<reference evidence="5 6" key="1">
    <citation type="submission" date="2021-01" db="EMBL/GenBank/DDBJ databases">
        <title>Genome Sequencing of Type Strains.</title>
        <authorList>
            <person name="Lemaire J.F."/>
            <person name="Inderbitzin P."/>
            <person name="Collins S.B."/>
            <person name="Wespe N."/>
            <person name="Knight-Connoni V."/>
        </authorList>
    </citation>
    <scope>NUCLEOTIDE SEQUENCE [LARGE SCALE GENOMIC DNA]</scope>
    <source>
        <strain evidence="5 6">DSM 23009</strain>
    </source>
</reference>
<dbReference type="Gene3D" id="3.40.50.300">
    <property type="entry name" value="P-loop containing nucleotide triphosphate hydrolases"/>
    <property type="match status" value="1"/>
</dbReference>
<organism evidence="5 6">
    <name type="scientific">Fictibacillus nanhaiensis</name>
    <dbReference type="NCBI Taxonomy" id="742169"/>
    <lineage>
        <taxon>Bacteria</taxon>
        <taxon>Bacillati</taxon>
        <taxon>Bacillota</taxon>
        <taxon>Bacilli</taxon>
        <taxon>Bacillales</taxon>
        <taxon>Fictibacillaceae</taxon>
        <taxon>Fictibacillus</taxon>
    </lineage>
</organism>
<feature type="domain" description="ABC transporter" evidence="4">
    <location>
        <begin position="2"/>
        <end position="248"/>
    </location>
</feature>
<dbReference type="EMBL" id="JAFHKR010000039">
    <property type="protein sequence ID" value="MBN3555856.1"/>
    <property type="molecule type" value="Genomic_DNA"/>
</dbReference>
<evidence type="ECO:0000256" key="2">
    <source>
        <dbReference type="ARBA" id="ARBA00022741"/>
    </source>
</evidence>
<dbReference type="InterPro" id="IPR003593">
    <property type="entry name" value="AAA+_ATPase"/>
</dbReference>
<accession>A0ABS2ZTB1</accession>
<evidence type="ECO:0000259" key="4">
    <source>
        <dbReference type="PROSITE" id="PS50893"/>
    </source>
</evidence>
<dbReference type="PANTHER" id="PTHR43776:SF8">
    <property type="entry name" value="ABC TRANSPORTER, ATP-BINDING PROTEIN"/>
    <property type="match status" value="1"/>
</dbReference>
<dbReference type="PROSITE" id="PS00211">
    <property type="entry name" value="ABC_TRANSPORTER_1"/>
    <property type="match status" value="1"/>
</dbReference>
<keyword evidence="2" id="KW-0547">Nucleotide-binding</keyword>
<dbReference type="PROSITE" id="PS50893">
    <property type="entry name" value="ABC_TRANSPORTER_2"/>
    <property type="match status" value="1"/>
</dbReference>
<dbReference type="Proteomes" id="UP001296923">
    <property type="component" value="Unassembled WGS sequence"/>
</dbReference>
<protein>
    <submittedName>
        <fullName evidence="5">ABC transporter ATP-binding protein</fullName>
    </submittedName>
</protein>
<dbReference type="InterPro" id="IPR050319">
    <property type="entry name" value="ABC_transp_ATP-bind"/>
</dbReference>
<evidence type="ECO:0000256" key="3">
    <source>
        <dbReference type="ARBA" id="ARBA00022840"/>
    </source>
</evidence>
<dbReference type="InterPro" id="IPR003439">
    <property type="entry name" value="ABC_transporter-like_ATP-bd"/>
</dbReference>
<keyword evidence="1" id="KW-0813">Transport</keyword>
<sequence>MLHVNSISKTYHSKPALNDISLTVQHGESIGIIGESGSGKSTLGKIILGLDKPDQGEVHFRGNNLHTLNGKALKKLRRQLQIVFQDSAGSLNPKLPVWKSVVEPLENYPDVIPSFLKEVRHNRKKMAEVLFQKVGLSPELLERYPHQLSGGQKQRIAVARGITLEPDLLVCDEPTSSLDVSVQAQVLNLLKKLQKDLNLSFLFISHDIAAVQFMCERIVVLKEGLAVDSFLTEDLFSQSRHPYTKLLVEMSMEQENKIEENQHFYT</sequence>
<proteinExistence type="predicted"/>
<name>A0ABS2ZTB1_9BACL</name>
<dbReference type="PANTHER" id="PTHR43776">
    <property type="entry name" value="TRANSPORT ATP-BINDING PROTEIN"/>
    <property type="match status" value="1"/>
</dbReference>
<gene>
    <name evidence="5" type="ORF">JYA63_16380</name>
</gene>
<evidence type="ECO:0000313" key="5">
    <source>
        <dbReference type="EMBL" id="MBN3555856.1"/>
    </source>
</evidence>
<evidence type="ECO:0000313" key="6">
    <source>
        <dbReference type="Proteomes" id="UP001296923"/>
    </source>
</evidence>
<dbReference type="InterPro" id="IPR027417">
    <property type="entry name" value="P-loop_NTPase"/>
</dbReference>
<dbReference type="RefSeq" id="WP_205726638.1">
    <property type="nucleotide sequence ID" value="NZ_JAFHKR010000039.1"/>
</dbReference>
<evidence type="ECO:0000256" key="1">
    <source>
        <dbReference type="ARBA" id="ARBA00022448"/>
    </source>
</evidence>
<keyword evidence="3 5" id="KW-0067">ATP-binding</keyword>
<keyword evidence="6" id="KW-1185">Reference proteome</keyword>
<dbReference type="Pfam" id="PF00005">
    <property type="entry name" value="ABC_tran"/>
    <property type="match status" value="1"/>
</dbReference>
<dbReference type="SMART" id="SM00382">
    <property type="entry name" value="AAA"/>
    <property type="match status" value="1"/>
</dbReference>
<dbReference type="SUPFAM" id="SSF52540">
    <property type="entry name" value="P-loop containing nucleoside triphosphate hydrolases"/>
    <property type="match status" value="1"/>
</dbReference>